<feature type="region of interest" description="Disordered" evidence="1">
    <location>
        <begin position="177"/>
        <end position="250"/>
    </location>
</feature>
<evidence type="ECO:0000313" key="2">
    <source>
        <dbReference type="EMBL" id="PZO17578.1"/>
    </source>
</evidence>
<reference evidence="3" key="1">
    <citation type="submission" date="2018-04" db="EMBL/GenBank/DDBJ databases">
        <authorList>
            <person name="Cornet L."/>
        </authorList>
    </citation>
    <scope>NUCLEOTIDE SEQUENCE [LARGE SCALE GENOMIC DNA]</scope>
</reference>
<proteinExistence type="predicted"/>
<gene>
    <name evidence="2" type="ORF">DCF25_10950</name>
</gene>
<dbReference type="Proteomes" id="UP000249354">
    <property type="component" value="Unassembled WGS sequence"/>
</dbReference>
<accession>A0A2W4WED6</accession>
<name>A0A2W4WED6_9CYAN</name>
<dbReference type="EMBL" id="QBMC01000066">
    <property type="protein sequence ID" value="PZO17578.1"/>
    <property type="molecule type" value="Genomic_DNA"/>
</dbReference>
<sequence length="517" mass="57433">MRFFTLPPFLPEKSRLVSLSKKSPFYMQSPARPMGQSLLKISIGLSGLVTALCPSAITAPLPVFKKPLSNPVSQTLSTDSPEARLFSPEPLPSPSDSVIELTPELTTSAQLSTQGSKDSLKQTIAPTKTQSCQSLQDCDRAFTITINAASATAIGDQLWASPGLKTDISEIETGVTVTESATENHSALKREESYTEQVQPLNFKEKEDPAEKAGTEKKKTEIAGSLDDLIESKPRRSPQPQKDDELGTIRVNPLRSRGDEDLGVLRLLQRAAAPPKPKTPIAFLTARLGYFNSENAFRLNTRENENIYQSGLSFAAFPALSENTSLYAIAETNLGRFEQAGDRGYNEVELQLGVRQKLFPRTYAQIGLRNQRFYSFGYEQQILGINYIDAVISHRSIFNSRTWLDSFYQSRLGFADAKRSSRFRQTLTLSLNYGINKDLRTSLLYQLDLEDYTQISRYDVYQQVIGTVSYRLTPESRLSVFAGTRFGNSSSSDPDLSEINLDDTFYGAGLTVNLPLF</sequence>
<feature type="compositionally biased region" description="Basic and acidic residues" evidence="1">
    <location>
        <begin position="203"/>
        <end position="221"/>
    </location>
</feature>
<evidence type="ECO:0000313" key="3">
    <source>
        <dbReference type="Proteomes" id="UP000249354"/>
    </source>
</evidence>
<evidence type="ECO:0008006" key="4">
    <source>
        <dbReference type="Google" id="ProtNLM"/>
    </source>
</evidence>
<feature type="region of interest" description="Disordered" evidence="1">
    <location>
        <begin position="74"/>
        <end position="97"/>
    </location>
</feature>
<evidence type="ECO:0000256" key="1">
    <source>
        <dbReference type="SAM" id="MobiDB-lite"/>
    </source>
</evidence>
<comment type="caution">
    <text evidence="2">The sequence shown here is derived from an EMBL/GenBank/DDBJ whole genome shotgun (WGS) entry which is preliminary data.</text>
</comment>
<protein>
    <recommendedName>
        <fullName evidence="4">DUF481 domain-containing protein</fullName>
    </recommendedName>
</protein>
<organism evidence="2 3">
    <name type="scientific">Leptolyngbya foveolarum</name>
    <dbReference type="NCBI Taxonomy" id="47253"/>
    <lineage>
        <taxon>Bacteria</taxon>
        <taxon>Bacillati</taxon>
        <taxon>Cyanobacteriota</taxon>
        <taxon>Cyanophyceae</taxon>
        <taxon>Leptolyngbyales</taxon>
        <taxon>Leptolyngbyaceae</taxon>
        <taxon>Leptolyngbya group</taxon>
        <taxon>Leptolyngbya</taxon>
    </lineage>
</organism>
<dbReference type="AlphaFoldDB" id="A0A2W4WED6"/>
<reference evidence="2 3" key="2">
    <citation type="submission" date="2018-06" db="EMBL/GenBank/DDBJ databases">
        <title>Metagenomic assembly of (sub)arctic Cyanobacteria and their associated microbiome from non-axenic cultures.</title>
        <authorList>
            <person name="Baurain D."/>
        </authorList>
    </citation>
    <scope>NUCLEOTIDE SEQUENCE [LARGE SCALE GENOMIC DNA]</scope>
    <source>
        <strain evidence="2">ULC129bin1</strain>
    </source>
</reference>